<reference evidence="2" key="2">
    <citation type="journal article" date="2020" name="mSystems">
        <title>Genome- and Community-Level Interaction Insights into Carbon Utilization and Element Cycling Functions of Hydrothermarchaeota in Hydrothermal Sediment.</title>
        <authorList>
            <person name="Zhou Z."/>
            <person name="Liu Y."/>
            <person name="Xu W."/>
            <person name="Pan J."/>
            <person name="Luo Z.H."/>
            <person name="Li M."/>
        </authorList>
    </citation>
    <scope>NUCLEOTIDE SEQUENCE [LARGE SCALE GENOMIC DNA]</scope>
    <source>
        <strain evidence="2">HyVt-185</strain>
        <strain evidence="3">HyVt-386</strain>
    </source>
</reference>
<evidence type="ECO:0000313" key="4">
    <source>
        <dbReference type="EMBL" id="OFV66331.1"/>
    </source>
</evidence>
<evidence type="ECO:0000256" key="1">
    <source>
        <dbReference type="SAM" id="MobiDB-lite"/>
    </source>
</evidence>
<feature type="region of interest" description="Disordered" evidence="1">
    <location>
        <begin position="25"/>
        <end position="61"/>
    </location>
</feature>
<evidence type="ECO:0000313" key="5">
    <source>
        <dbReference type="Proteomes" id="UP000185779"/>
    </source>
</evidence>
<name>A0A1F2P6M1_9EURY</name>
<protein>
    <recommendedName>
        <fullName evidence="6">DUF5350 family protein</fullName>
    </recommendedName>
</protein>
<feature type="compositionally biased region" description="Basic residues" evidence="1">
    <location>
        <begin position="43"/>
        <end position="61"/>
    </location>
</feature>
<proteinExistence type="predicted"/>
<accession>A0A1F2P6M1</accession>
<evidence type="ECO:0000313" key="3">
    <source>
        <dbReference type="EMBL" id="HEC56406.1"/>
    </source>
</evidence>
<dbReference type="Proteomes" id="UP000885863">
    <property type="component" value="Unassembled WGS sequence"/>
</dbReference>
<gene>
    <name evidence="2" type="ORF">ENG09_02165</name>
    <name evidence="3" type="ORF">ENI32_00740</name>
    <name evidence="4" type="ORF">SBU_000873</name>
</gene>
<dbReference type="Pfam" id="PF17299">
    <property type="entry name" value="DUF5350"/>
    <property type="match status" value="1"/>
</dbReference>
<reference evidence="4 5" key="1">
    <citation type="submission" date="2016-05" db="EMBL/GenBank/DDBJ databases">
        <title>Microbial consortia oxidize butane by reversing methanogenesis.</title>
        <authorList>
            <person name="Laso-Perez R."/>
            <person name="Richter M."/>
            <person name="Wegener G."/>
            <person name="Musat F."/>
        </authorList>
    </citation>
    <scope>NUCLEOTIDE SEQUENCE [LARGE SCALE GENOMIC DNA]</scope>
    <source>
        <strain evidence="4">BOX1</strain>
    </source>
</reference>
<dbReference type="InterPro" id="IPR035258">
    <property type="entry name" value="DUF5350"/>
</dbReference>
<dbReference type="EMBL" id="LYOR01000003">
    <property type="protein sequence ID" value="OFV66331.1"/>
    <property type="molecule type" value="Genomic_DNA"/>
</dbReference>
<keyword evidence="5" id="KW-1185">Reference proteome</keyword>
<sequence>MGKTGSVEWVQIKNRKGKVRLVPAGESKYKKPGPCQRYDSKGAVRRRMRRKKSSILGVKRH</sequence>
<dbReference type="STRING" id="1839936.SBU_000873"/>
<organism evidence="4 5">
    <name type="scientific">Candidatus Syntropharchaeum butanivorans</name>
    <dbReference type="NCBI Taxonomy" id="1839936"/>
    <lineage>
        <taxon>Archaea</taxon>
        <taxon>Methanobacteriati</taxon>
        <taxon>Methanobacteriota</taxon>
        <taxon>Stenosarchaea group</taxon>
        <taxon>Methanomicrobia</taxon>
        <taxon>Methanosarcinales</taxon>
        <taxon>ANME-2 cluster</taxon>
        <taxon>Candidatus Syntropharchaeum</taxon>
    </lineage>
</organism>
<dbReference type="Proteomes" id="UP000185779">
    <property type="component" value="Unassembled WGS sequence"/>
</dbReference>
<dbReference type="EMBL" id="DQZR01000089">
    <property type="protein sequence ID" value="HDM36048.1"/>
    <property type="molecule type" value="Genomic_DNA"/>
</dbReference>
<dbReference type="EMBL" id="DRIE01000009">
    <property type="protein sequence ID" value="HEC56406.1"/>
    <property type="molecule type" value="Genomic_DNA"/>
</dbReference>
<dbReference type="Proteomes" id="UP000885936">
    <property type="component" value="Unassembled WGS sequence"/>
</dbReference>
<evidence type="ECO:0000313" key="2">
    <source>
        <dbReference type="EMBL" id="HDM36048.1"/>
    </source>
</evidence>
<evidence type="ECO:0008006" key="6">
    <source>
        <dbReference type="Google" id="ProtNLM"/>
    </source>
</evidence>
<dbReference type="AlphaFoldDB" id="A0A1F2P6M1"/>
<comment type="caution">
    <text evidence="4">The sequence shown here is derived from an EMBL/GenBank/DDBJ whole genome shotgun (WGS) entry which is preliminary data.</text>
</comment>